<sequence>ESGFPQKIIVWIRLLRLLEVFYKKSILTTIRNTVGWVVKIDYKIDNKFGGQFACM</sequence>
<proteinExistence type="predicted"/>
<evidence type="ECO:0000313" key="1">
    <source>
        <dbReference type="EMBL" id="MBA0712679.1"/>
    </source>
</evidence>
<dbReference type="AlphaFoldDB" id="A0A7J8ZMY6"/>
<accession>A0A7J8ZMY6</accession>
<organism evidence="1 2">
    <name type="scientific">Gossypium laxum</name>
    <dbReference type="NCBI Taxonomy" id="34288"/>
    <lineage>
        <taxon>Eukaryota</taxon>
        <taxon>Viridiplantae</taxon>
        <taxon>Streptophyta</taxon>
        <taxon>Embryophyta</taxon>
        <taxon>Tracheophyta</taxon>
        <taxon>Spermatophyta</taxon>
        <taxon>Magnoliopsida</taxon>
        <taxon>eudicotyledons</taxon>
        <taxon>Gunneridae</taxon>
        <taxon>Pentapetalae</taxon>
        <taxon>rosids</taxon>
        <taxon>malvids</taxon>
        <taxon>Malvales</taxon>
        <taxon>Malvaceae</taxon>
        <taxon>Malvoideae</taxon>
        <taxon>Gossypium</taxon>
    </lineage>
</organism>
<keyword evidence="2" id="KW-1185">Reference proteome</keyword>
<feature type="non-terminal residue" evidence="1">
    <location>
        <position position="55"/>
    </location>
</feature>
<reference evidence="1 2" key="1">
    <citation type="journal article" date="2019" name="Genome Biol. Evol.">
        <title>Insights into the evolution of the New World diploid cottons (Gossypium, subgenus Houzingenia) based on genome sequencing.</title>
        <authorList>
            <person name="Grover C.E."/>
            <person name="Arick M.A. 2nd"/>
            <person name="Thrash A."/>
            <person name="Conover J.L."/>
            <person name="Sanders W.S."/>
            <person name="Peterson D.G."/>
            <person name="Frelichowski J.E."/>
            <person name="Scheffler J.A."/>
            <person name="Scheffler B.E."/>
            <person name="Wendel J.F."/>
        </authorList>
    </citation>
    <scope>NUCLEOTIDE SEQUENCE [LARGE SCALE GENOMIC DNA]</scope>
    <source>
        <strain evidence="1">4</strain>
        <tissue evidence="1">Leaf</tissue>
    </source>
</reference>
<dbReference type="EMBL" id="JABEZV010000006">
    <property type="protein sequence ID" value="MBA0712679.1"/>
    <property type="molecule type" value="Genomic_DNA"/>
</dbReference>
<evidence type="ECO:0000313" key="2">
    <source>
        <dbReference type="Proteomes" id="UP000593574"/>
    </source>
</evidence>
<dbReference type="Proteomes" id="UP000593574">
    <property type="component" value="Unassembled WGS sequence"/>
</dbReference>
<name>A0A7J8ZMY6_9ROSI</name>
<gene>
    <name evidence="1" type="ORF">Golax_011761</name>
</gene>
<protein>
    <submittedName>
        <fullName evidence="1">Uncharacterized protein</fullName>
    </submittedName>
</protein>
<feature type="non-terminal residue" evidence="1">
    <location>
        <position position="1"/>
    </location>
</feature>
<comment type="caution">
    <text evidence="1">The sequence shown here is derived from an EMBL/GenBank/DDBJ whole genome shotgun (WGS) entry which is preliminary data.</text>
</comment>